<dbReference type="PANTHER" id="PTHR11365">
    <property type="entry name" value="5-OXOPROLINASE RELATED"/>
    <property type="match status" value="1"/>
</dbReference>
<feature type="domain" description="Hydantoinase/oxoprolinase N-terminal" evidence="3">
    <location>
        <begin position="30"/>
        <end position="207"/>
    </location>
</feature>
<feature type="compositionally biased region" description="Basic and acidic residues" evidence="1">
    <location>
        <begin position="7"/>
        <end position="24"/>
    </location>
</feature>
<feature type="region of interest" description="Disordered" evidence="1">
    <location>
        <begin position="1"/>
        <end position="25"/>
    </location>
</feature>
<organism evidence="4 5">
    <name type="scientific">Brevibacterium salitolerans</name>
    <dbReference type="NCBI Taxonomy" id="1403566"/>
    <lineage>
        <taxon>Bacteria</taxon>
        <taxon>Bacillati</taxon>
        <taxon>Actinomycetota</taxon>
        <taxon>Actinomycetes</taxon>
        <taxon>Micrococcales</taxon>
        <taxon>Brevibacteriaceae</taxon>
        <taxon>Brevibacterium</taxon>
    </lineage>
</organism>
<dbReference type="Proteomes" id="UP001500984">
    <property type="component" value="Unassembled WGS sequence"/>
</dbReference>
<feature type="region of interest" description="Disordered" evidence="1">
    <location>
        <begin position="633"/>
        <end position="687"/>
    </location>
</feature>
<dbReference type="InterPro" id="IPR043129">
    <property type="entry name" value="ATPase_NBD"/>
</dbReference>
<feature type="compositionally biased region" description="Low complexity" evidence="1">
    <location>
        <begin position="759"/>
        <end position="778"/>
    </location>
</feature>
<evidence type="ECO:0000259" key="3">
    <source>
        <dbReference type="Pfam" id="PF05378"/>
    </source>
</evidence>
<proteinExistence type="predicted"/>
<evidence type="ECO:0000259" key="2">
    <source>
        <dbReference type="Pfam" id="PF01968"/>
    </source>
</evidence>
<evidence type="ECO:0000256" key="1">
    <source>
        <dbReference type="SAM" id="MobiDB-lite"/>
    </source>
</evidence>
<name>A0ABN2WTB0_9MICO</name>
<feature type="compositionally biased region" description="Low complexity" evidence="1">
    <location>
        <begin position="648"/>
        <end position="682"/>
    </location>
</feature>
<dbReference type="InterPro" id="IPR008040">
    <property type="entry name" value="Hydant_A_N"/>
</dbReference>
<comment type="caution">
    <text evidence="4">The sequence shown here is derived from an EMBL/GenBank/DDBJ whole genome shotgun (WGS) entry which is preliminary data.</text>
</comment>
<sequence length="778" mass="80766">MNVKQFTDTHDRTSGGRMQNRETTDVSPLRVGVDIGGTFTDISVLDASGIVAIGKVLTTHGNPADGVVSSLAQVLAAHSLDPARVEWLVHGTTLVTNALIERRGARTALLTTEGFRDVVEMGREHRYDLYDLDIEMPVPLVPRNLRIGVPERTLASGAVAVPLNEDFLVRAVQELAAAGVEAVAICFLHSHVNPEHEQRARRLVEETAPGMRVALSSDINPEVREYERFSTTLANVYVQGVVEDYLAELAAGLTRIGVQDAPMIMLSNGGVTAIEVAQRFPIRMLESGPAGGALGAIAFGREAGDADLLAFDMGGTTAKLCMIEDGRPLLAHTFEVGRSHKLKPGSGLPVRAPVIDMIEIGAGGGSIARVNSLGLITVGPDSAGSEPGPVCYGQGGTQVTVTDADLVLGLLDPASFLGGRMPLDREAAVSAVRTQIAEPLGVSVDEAAWGIHATVNANMADAARVHAIERGREVDRLPVFVSGGNGPLHGPGVAQALGSPSFLAPPAAGVLSTLGFLSAPPSIDVVRSRFAVVRPGIETTAEAAFRELEDEARALLLASGVPGAQVHCERSADMRFAGQGAEVEVPLAEGADPTAEVLEEAFRRVYTQRFGEVAPHGVGIEVLNWRVRASGPEPDQPLRFEGANGDEAGQAAASAPVPAGAAEPATTEAGTPTGAGPDASGPLIGHRSVCLGPEAGRREVPVYARLRLPEGFETQGPALIEETESTLFVPPGAHCRMGADQTVRVTFAAAAGTAGTGTAGTDTAATAAAGTSTAEEEA</sequence>
<reference evidence="4 5" key="1">
    <citation type="journal article" date="2019" name="Int. J. Syst. Evol. Microbiol.">
        <title>The Global Catalogue of Microorganisms (GCM) 10K type strain sequencing project: providing services to taxonomists for standard genome sequencing and annotation.</title>
        <authorList>
            <consortium name="The Broad Institute Genomics Platform"/>
            <consortium name="The Broad Institute Genome Sequencing Center for Infectious Disease"/>
            <person name="Wu L."/>
            <person name="Ma J."/>
        </authorList>
    </citation>
    <scope>NUCLEOTIDE SEQUENCE [LARGE SCALE GENOMIC DNA]</scope>
    <source>
        <strain evidence="4 5">JCM 15900</strain>
    </source>
</reference>
<evidence type="ECO:0000313" key="5">
    <source>
        <dbReference type="Proteomes" id="UP001500984"/>
    </source>
</evidence>
<dbReference type="PANTHER" id="PTHR11365:SF23">
    <property type="entry name" value="HYPOTHETICAL 5-OXOPROLINASE (EUROFUNG)-RELATED"/>
    <property type="match status" value="1"/>
</dbReference>
<dbReference type="Pfam" id="PF05378">
    <property type="entry name" value="Hydant_A_N"/>
    <property type="match status" value="1"/>
</dbReference>
<keyword evidence="5" id="KW-1185">Reference proteome</keyword>
<gene>
    <name evidence="4" type="ORF">GCM10009823_20070</name>
</gene>
<dbReference type="SUPFAM" id="SSF53067">
    <property type="entry name" value="Actin-like ATPase domain"/>
    <property type="match status" value="1"/>
</dbReference>
<dbReference type="InterPro" id="IPR045079">
    <property type="entry name" value="Oxoprolinase-like"/>
</dbReference>
<dbReference type="Pfam" id="PF01968">
    <property type="entry name" value="Hydantoinase_A"/>
    <property type="match status" value="1"/>
</dbReference>
<dbReference type="InterPro" id="IPR002821">
    <property type="entry name" value="Hydantoinase_A"/>
</dbReference>
<protein>
    <submittedName>
        <fullName evidence="4">Hydantoinase/oxoprolinase family protein</fullName>
    </submittedName>
</protein>
<feature type="domain" description="Hydantoinase A/oxoprolinase" evidence="2">
    <location>
        <begin position="228"/>
        <end position="520"/>
    </location>
</feature>
<evidence type="ECO:0000313" key="4">
    <source>
        <dbReference type="EMBL" id="GAA2098680.1"/>
    </source>
</evidence>
<accession>A0ABN2WTB0</accession>
<dbReference type="EMBL" id="BAAAPZ010000008">
    <property type="protein sequence ID" value="GAA2098680.1"/>
    <property type="molecule type" value="Genomic_DNA"/>
</dbReference>
<feature type="region of interest" description="Disordered" evidence="1">
    <location>
        <begin position="754"/>
        <end position="778"/>
    </location>
</feature>